<dbReference type="Proteomes" id="UP000830671">
    <property type="component" value="Chromosome 5"/>
</dbReference>
<sequence length="134" mass="15227">MREGNVMLKRAEEQPFPVDHCDLFSEYERRRSDSDETPSMISFSADPACALSLWNIEITSFPPWSLLFLSLRQTLRAPSFFVHLVDWQLTLRPTPEGVASRESSNLPNAYLTPSIRQAAFPRITKNLTSPLSAN</sequence>
<proteinExistence type="predicted"/>
<dbReference type="EMBL" id="CP019477">
    <property type="protein sequence ID" value="UQC85372.1"/>
    <property type="molecule type" value="Genomic_DNA"/>
</dbReference>
<gene>
    <name evidence="1" type="ORF">CLUP02_10869</name>
</gene>
<protein>
    <submittedName>
        <fullName evidence="1">Uncharacterized protein</fullName>
    </submittedName>
</protein>
<dbReference type="RefSeq" id="XP_049146986.1">
    <property type="nucleotide sequence ID" value="XM_049289841.1"/>
</dbReference>
<evidence type="ECO:0000313" key="1">
    <source>
        <dbReference type="EMBL" id="UQC85372.1"/>
    </source>
</evidence>
<evidence type="ECO:0000313" key="2">
    <source>
        <dbReference type="Proteomes" id="UP000830671"/>
    </source>
</evidence>
<name>A0A9Q8WJR9_9PEZI</name>
<dbReference type="GeneID" id="73344851"/>
<keyword evidence="2" id="KW-1185">Reference proteome</keyword>
<organism evidence="1 2">
    <name type="scientific">Colletotrichum lupini</name>
    <dbReference type="NCBI Taxonomy" id="145971"/>
    <lineage>
        <taxon>Eukaryota</taxon>
        <taxon>Fungi</taxon>
        <taxon>Dikarya</taxon>
        <taxon>Ascomycota</taxon>
        <taxon>Pezizomycotina</taxon>
        <taxon>Sordariomycetes</taxon>
        <taxon>Hypocreomycetidae</taxon>
        <taxon>Glomerellales</taxon>
        <taxon>Glomerellaceae</taxon>
        <taxon>Colletotrichum</taxon>
        <taxon>Colletotrichum acutatum species complex</taxon>
    </lineage>
</organism>
<dbReference type="KEGG" id="clup:CLUP02_10869"/>
<accession>A0A9Q8WJR9</accession>
<reference evidence="1" key="1">
    <citation type="journal article" date="2021" name="Mol. Plant Microbe Interact.">
        <title>Complete Genome Sequence of the Plant-Pathogenic Fungus Colletotrichum lupini.</title>
        <authorList>
            <person name="Baroncelli R."/>
            <person name="Pensec F."/>
            <person name="Da Lio D."/>
            <person name="Boufleur T."/>
            <person name="Vicente I."/>
            <person name="Sarrocco S."/>
            <person name="Picot A."/>
            <person name="Baraldi E."/>
            <person name="Sukno S."/>
            <person name="Thon M."/>
            <person name="Le Floch G."/>
        </authorList>
    </citation>
    <scope>NUCLEOTIDE SEQUENCE</scope>
    <source>
        <strain evidence="1">IMI 504893</strain>
    </source>
</reference>
<dbReference type="AlphaFoldDB" id="A0A9Q8WJR9"/>